<dbReference type="Proteomes" id="UP000248795">
    <property type="component" value="Unassembled WGS sequence"/>
</dbReference>
<comment type="caution">
    <text evidence="2">The sequence shown here is derived from an EMBL/GenBank/DDBJ whole genome shotgun (WGS) entry which is preliminary data.</text>
</comment>
<feature type="domain" description="Glycosyltransferase 2-like" evidence="1">
    <location>
        <begin position="99"/>
        <end position="211"/>
    </location>
</feature>
<dbReference type="InterPro" id="IPR029044">
    <property type="entry name" value="Nucleotide-diphossugar_trans"/>
</dbReference>
<dbReference type="InterPro" id="IPR001173">
    <property type="entry name" value="Glyco_trans_2-like"/>
</dbReference>
<evidence type="ECO:0000313" key="3">
    <source>
        <dbReference type="Proteomes" id="UP000248795"/>
    </source>
</evidence>
<dbReference type="CDD" id="cd00761">
    <property type="entry name" value="Glyco_tranf_GTA_type"/>
    <property type="match status" value="1"/>
</dbReference>
<dbReference type="SUPFAM" id="SSF53448">
    <property type="entry name" value="Nucleotide-diphospho-sugar transferases"/>
    <property type="match status" value="1"/>
</dbReference>
<dbReference type="Gene3D" id="3.90.550.10">
    <property type="entry name" value="Spore Coat Polysaccharide Biosynthesis Protein SpsA, Chain A"/>
    <property type="match status" value="1"/>
</dbReference>
<dbReference type="PANTHER" id="PTHR43685">
    <property type="entry name" value="GLYCOSYLTRANSFERASE"/>
    <property type="match status" value="1"/>
</dbReference>
<name>A0A2W2BIY7_9HYPH</name>
<dbReference type="AlphaFoldDB" id="A0A2W2BIY7"/>
<dbReference type="Pfam" id="PF00535">
    <property type="entry name" value="Glycos_transf_2"/>
    <property type="match status" value="1"/>
</dbReference>
<protein>
    <recommendedName>
        <fullName evidence="1">Glycosyltransferase 2-like domain-containing protein</fullName>
    </recommendedName>
</protein>
<accession>A0A2W2BIY7</accession>
<evidence type="ECO:0000313" key="2">
    <source>
        <dbReference type="EMBL" id="PZF76149.1"/>
    </source>
</evidence>
<reference evidence="3" key="1">
    <citation type="submission" date="2018-06" db="EMBL/GenBank/DDBJ databases">
        <title>Aestuariibacter litoralis strain KCTC 52945T.</title>
        <authorList>
            <person name="Li X."/>
            <person name="Salam N."/>
            <person name="Li J.-L."/>
            <person name="Chen Y.-M."/>
            <person name="Yang Z.-W."/>
            <person name="Zhang L.-Y."/>
            <person name="Han M.-X."/>
            <person name="Xiao M."/>
            <person name="Li W.-J."/>
        </authorList>
    </citation>
    <scope>NUCLEOTIDE SEQUENCE [LARGE SCALE GENOMIC DNA]</scope>
    <source>
        <strain evidence="3">KCTC 52945</strain>
    </source>
</reference>
<dbReference type="PANTHER" id="PTHR43685:SF14">
    <property type="entry name" value="GLYCOSYLTRANSFERASE 2-LIKE DOMAIN-CONTAINING PROTEIN"/>
    <property type="match status" value="1"/>
</dbReference>
<dbReference type="EMBL" id="QKVK01000006">
    <property type="protein sequence ID" value="PZF76149.1"/>
    <property type="molecule type" value="Genomic_DNA"/>
</dbReference>
<organism evidence="2 3">
    <name type="scientific">Aestuariivirga litoralis</name>
    <dbReference type="NCBI Taxonomy" id="2650924"/>
    <lineage>
        <taxon>Bacteria</taxon>
        <taxon>Pseudomonadati</taxon>
        <taxon>Pseudomonadota</taxon>
        <taxon>Alphaproteobacteria</taxon>
        <taxon>Hyphomicrobiales</taxon>
        <taxon>Aestuariivirgaceae</taxon>
        <taxon>Aestuariivirga</taxon>
    </lineage>
</organism>
<gene>
    <name evidence="2" type="ORF">DK847_13135</name>
</gene>
<proteinExistence type="predicted"/>
<dbReference type="InterPro" id="IPR050834">
    <property type="entry name" value="Glycosyltransf_2"/>
</dbReference>
<evidence type="ECO:0000259" key="1">
    <source>
        <dbReference type="Pfam" id="PF00535"/>
    </source>
</evidence>
<sequence length="329" mass="35368">MRACATATTGTGSCAPASARFQCCSMTGFCCASGCTGATSRAIRRPTARTSRSCCASRCSAAGRARARQSRWPRLQHSANPGRRGRTDMVNDISSGRISVIIPAFNAERYIAETISSVLAQDWPVLEIVVVDDGSTDRSAAVAEGFGQPVRVIGRPHGGLAVARNVGMDEAQGDFFLHLDADDLLAPGAIGCLMAQFAGTPVPDIVTGRFTCFHTPEMSEADRARLALPQRPQHGHLAGSSILRASAVTTFGRIDEGYPAHGDLAWWARAQDLGARIRFIDDIVMHRRIHGANMTLTRKAEIEASRLRIVRESMLRRRKLAQAADGQPA</sequence>
<keyword evidence="3" id="KW-1185">Reference proteome</keyword>